<dbReference type="CDD" id="cd10170">
    <property type="entry name" value="ASKHA_NBD_HSP70"/>
    <property type="match status" value="1"/>
</dbReference>
<evidence type="ECO:0000313" key="2">
    <source>
        <dbReference type="Proteomes" id="UP000053095"/>
    </source>
</evidence>
<protein>
    <submittedName>
        <fullName evidence="1">Adenosine deaminase</fullName>
    </submittedName>
</protein>
<dbReference type="Proteomes" id="UP000053095">
    <property type="component" value="Unassembled WGS sequence"/>
</dbReference>
<evidence type="ECO:0000313" key="1">
    <source>
        <dbReference type="EMBL" id="GAM34079.1"/>
    </source>
</evidence>
<dbReference type="PANTHER" id="PTHR42749:SF8">
    <property type="entry name" value="HSP70 FAMILY PROTEIN (AFU_ORTHOLOGUE AFUA_3G13740)"/>
    <property type="match status" value="1"/>
</dbReference>
<accession>A0A6V8H091</accession>
<dbReference type="InterPro" id="IPR043129">
    <property type="entry name" value="ATPase_NBD"/>
</dbReference>
<keyword evidence="2" id="KW-1185">Reference proteome</keyword>
<organism evidence="1 2">
    <name type="scientific">Talaromyces pinophilus</name>
    <name type="common">Penicillium pinophilum</name>
    <dbReference type="NCBI Taxonomy" id="128442"/>
    <lineage>
        <taxon>Eukaryota</taxon>
        <taxon>Fungi</taxon>
        <taxon>Dikarya</taxon>
        <taxon>Ascomycota</taxon>
        <taxon>Pezizomycotina</taxon>
        <taxon>Eurotiomycetes</taxon>
        <taxon>Eurotiomycetidae</taxon>
        <taxon>Eurotiales</taxon>
        <taxon>Trichocomaceae</taxon>
        <taxon>Talaromyces</taxon>
        <taxon>Talaromyces sect. Talaromyces</taxon>
    </lineage>
</organism>
<dbReference type="PANTHER" id="PTHR42749">
    <property type="entry name" value="CELL SHAPE-DETERMINING PROTEIN MREB"/>
    <property type="match status" value="1"/>
</dbReference>
<gene>
    <name evidence="1" type="ORF">TCE0_015r01428</name>
</gene>
<reference evidence="2" key="1">
    <citation type="journal article" date="2015" name="Genome Announc.">
        <title>Draft genome sequence of Talaromyces cellulolyticus strain Y-94, a source of lignocellulosic biomass-degrading enzymes.</title>
        <authorList>
            <person name="Fujii T."/>
            <person name="Koike H."/>
            <person name="Sawayama S."/>
            <person name="Yano S."/>
            <person name="Inoue H."/>
        </authorList>
    </citation>
    <scope>NUCLEOTIDE SEQUENCE [LARGE SCALE GENOMIC DNA]</scope>
    <source>
        <strain evidence="2">Y-94</strain>
    </source>
</reference>
<dbReference type="Gene3D" id="3.30.420.40">
    <property type="match status" value="1"/>
</dbReference>
<proteinExistence type="predicted"/>
<dbReference type="EMBL" id="DF933811">
    <property type="protein sequence ID" value="GAM34079.1"/>
    <property type="molecule type" value="Genomic_DNA"/>
</dbReference>
<dbReference type="AlphaFoldDB" id="A0A6V8H091"/>
<comment type="caution">
    <text evidence="1">The sequence shown here is derived from an EMBL/GenBank/DDBJ whole genome shotgun (WGS) entry which is preliminary data.</text>
</comment>
<name>A0A6V8H091_TALPI</name>
<dbReference type="SUPFAM" id="SSF53067">
    <property type="entry name" value="Actin-like ATPase domain"/>
    <property type="match status" value="2"/>
</dbReference>
<sequence>MQSIAMSPRVNPPRRVRRKLYHNYLSWAEFGSAVTANSTTDEENTVTEASRSESETERPLKFIVALDFGTTNTSVSYVKFDPEKGPGSVHSTNIKSIRGWPDAVSGQNQASDHNANVPSESWYLDGEYIWGYAVQQRMSDQLAQDFKPSQDVIKFSKLLLNHNKKPPMPLRKQLKRLKKSVHEVITDYLTQIFTHTKKELIEEENFSDTCAVELVLCLPAGWSFATQRDMQRIMEDVAKEVDFGWRDFEPFIINEPEAVAAYLLESMDPSDALKGDDIPPKIISERMALHFKESIEGTIELLRKQKETAAAEKKEDVAKIILAGGFSSSNALQERVKEEFPGVNILTPKKLQLTVFLWNISDVSTIVSHGAVFRALNKENGPERTIMASFGLLQDERYNDKFEGHALHYITQGTMDPAEGWATNVIEWLIKMHFDIGDDWIVRQRIYSSPDSVRDHYHIEHYYNAKAEVAGIVEANLNEYRDNGSIQPKLASNDKEYFSLEYEIVLEVNGRNIRAKLFYPPGEECRDELKICISAYFRAGTK</sequence>